<feature type="repeat" description="PPR" evidence="2">
    <location>
        <begin position="751"/>
        <end position="786"/>
    </location>
</feature>
<proteinExistence type="predicted"/>
<keyword evidence="1" id="KW-0677">Repeat</keyword>
<evidence type="ECO:0000256" key="2">
    <source>
        <dbReference type="PROSITE-ProRule" id="PRU00708"/>
    </source>
</evidence>
<dbReference type="InterPro" id="IPR046848">
    <property type="entry name" value="E_motif"/>
</dbReference>
<dbReference type="InterPro" id="IPR011990">
    <property type="entry name" value="TPR-like_helical_dom_sf"/>
</dbReference>
<feature type="repeat" description="PPR" evidence="2">
    <location>
        <begin position="112"/>
        <end position="146"/>
    </location>
</feature>
<dbReference type="Gene3D" id="1.25.40.10">
    <property type="entry name" value="Tetratricopeptide repeat domain"/>
    <property type="match status" value="7"/>
</dbReference>
<evidence type="ECO:0000313" key="3">
    <source>
        <dbReference type="EMBL" id="KAJ9677407.1"/>
    </source>
</evidence>
<comment type="caution">
    <text evidence="3">The sequence shown here is derived from an EMBL/GenBank/DDBJ whole genome shotgun (WGS) entry which is preliminary data.</text>
</comment>
<feature type="repeat" description="PPR" evidence="2">
    <location>
        <begin position="213"/>
        <end position="247"/>
    </location>
</feature>
<dbReference type="FunFam" id="1.25.40.10:FF:001093">
    <property type="entry name" value="Pentatricopeptide repeat-containing protein At2g34400"/>
    <property type="match status" value="1"/>
</dbReference>
<accession>A0AA39DCN4</accession>
<reference evidence="3 4" key="1">
    <citation type="journal article" date="2023" name="BMC Biotechnol.">
        <title>Vitis rotundifolia cv Carlos genome sequencing.</title>
        <authorList>
            <person name="Huff M."/>
            <person name="Hulse-Kemp A."/>
            <person name="Scheffler B."/>
            <person name="Youngblood R."/>
            <person name="Simpson S."/>
            <person name="Babiker E."/>
            <person name="Staton M."/>
        </authorList>
    </citation>
    <scope>NUCLEOTIDE SEQUENCE [LARGE SCALE GENOMIC DNA]</scope>
    <source>
        <tissue evidence="3">Leaf</tissue>
    </source>
</reference>
<organism evidence="3 4">
    <name type="scientific">Vitis rotundifolia</name>
    <name type="common">Muscadine grape</name>
    <dbReference type="NCBI Taxonomy" id="103349"/>
    <lineage>
        <taxon>Eukaryota</taxon>
        <taxon>Viridiplantae</taxon>
        <taxon>Streptophyta</taxon>
        <taxon>Embryophyta</taxon>
        <taxon>Tracheophyta</taxon>
        <taxon>Spermatophyta</taxon>
        <taxon>Magnoliopsida</taxon>
        <taxon>eudicotyledons</taxon>
        <taxon>Gunneridae</taxon>
        <taxon>Pentapetalae</taxon>
        <taxon>rosids</taxon>
        <taxon>Vitales</taxon>
        <taxon>Vitaceae</taxon>
        <taxon>Viteae</taxon>
        <taxon>Vitis</taxon>
    </lineage>
</organism>
<protein>
    <recommendedName>
        <fullName evidence="5">Pentatricopeptide repeat-containing protein At1g74600, chloroplastic</fullName>
    </recommendedName>
</protein>
<gene>
    <name evidence="3" type="ORF">PVL29_022405</name>
</gene>
<feature type="repeat" description="PPR" evidence="2">
    <location>
        <begin position="314"/>
        <end position="348"/>
    </location>
</feature>
<feature type="repeat" description="PPR" evidence="2">
    <location>
        <begin position="514"/>
        <end position="548"/>
    </location>
</feature>
<dbReference type="Pfam" id="PF20431">
    <property type="entry name" value="E_motif"/>
    <property type="match status" value="1"/>
</dbReference>
<dbReference type="Pfam" id="PF13041">
    <property type="entry name" value="PPR_2"/>
    <property type="match status" value="5"/>
</dbReference>
<dbReference type="AlphaFoldDB" id="A0AA39DCN4"/>
<evidence type="ECO:0000256" key="1">
    <source>
        <dbReference type="ARBA" id="ARBA00022737"/>
    </source>
</evidence>
<feature type="repeat" description="PPR" evidence="2">
    <location>
        <begin position="716"/>
        <end position="750"/>
    </location>
</feature>
<dbReference type="EMBL" id="JARBHA010000017">
    <property type="protein sequence ID" value="KAJ9677407.1"/>
    <property type="molecule type" value="Genomic_DNA"/>
</dbReference>
<dbReference type="Pfam" id="PF01535">
    <property type="entry name" value="PPR"/>
    <property type="match status" value="8"/>
</dbReference>
<dbReference type="PANTHER" id="PTHR47926:SF496">
    <property type="entry name" value="PENTACOTRIPEPTIDE-REPEAT REGION OF PRORP DOMAIN-CONTAINING PROTEIN"/>
    <property type="match status" value="1"/>
</dbReference>
<dbReference type="InterPro" id="IPR046960">
    <property type="entry name" value="PPR_At4g14850-like_plant"/>
</dbReference>
<keyword evidence="4" id="KW-1185">Reference proteome</keyword>
<dbReference type="PROSITE" id="PS51375">
    <property type="entry name" value="PPR"/>
    <property type="match status" value="8"/>
</dbReference>
<name>A0AA39DCN4_VITRO</name>
<dbReference type="GO" id="GO:0003723">
    <property type="term" value="F:RNA binding"/>
    <property type="evidence" value="ECO:0007669"/>
    <property type="project" value="InterPro"/>
</dbReference>
<evidence type="ECO:0000313" key="4">
    <source>
        <dbReference type="Proteomes" id="UP001168098"/>
    </source>
</evidence>
<dbReference type="FunFam" id="1.25.40.10:FF:000856">
    <property type="entry name" value="Pentatricopeptide repeat-containing protein chloroplastic"/>
    <property type="match status" value="1"/>
</dbReference>
<evidence type="ECO:0008006" key="5">
    <source>
        <dbReference type="Google" id="ProtNLM"/>
    </source>
</evidence>
<dbReference type="NCBIfam" id="TIGR00756">
    <property type="entry name" value="PPR"/>
    <property type="match status" value="7"/>
</dbReference>
<dbReference type="GO" id="GO:0009451">
    <property type="term" value="P:RNA modification"/>
    <property type="evidence" value="ECO:0007669"/>
    <property type="project" value="InterPro"/>
</dbReference>
<dbReference type="InterPro" id="IPR002885">
    <property type="entry name" value="PPR_rpt"/>
</dbReference>
<dbReference type="Proteomes" id="UP001168098">
    <property type="component" value="Unassembled WGS sequence"/>
</dbReference>
<feature type="repeat" description="PPR" evidence="2">
    <location>
        <begin position="416"/>
        <end position="450"/>
    </location>
</feature>
<dbReference type="PANTHER" id="PTHR47926">
    <property type="entry name" value="PENTATRICOPEPTIDE REPEAT-CONTAINING PROTEIN"/>
    <property type="match status" value="1"/>
</dbReference>
<dbReference type="FunFam" id="1.25.40.10:FF:001223">
    <property type="entry name" value="Pentatricopeptide repeat-containing protein chloroplastic"/>
    <property type="match status" value="1"/>
</dbReference>
<sequence>MTSSFTHKKLQRKILPSACRSISSLAVTENSANFHRTHDTVLPPFDPFHFFSDYTKSGRCTLRNTKILHAHLLKTSILQSDTFMANSLMDGYCKSNSMVHALRLFDKTPHPNVISWNILISGCNQNFSFEDSWRNFCKMRFSGFDPNQFTYGSVLSGCTALGSPLYGELVYSLALKNGFFSNGYVRAGMIDLFAKLRSFEDALRVFQDVLCENVVCWNAIISGAVKNRENWVALDLFCQMCRRFFMPNSFTFSSILTACAALEELEFGRGVQGWVIKCGAGEDVFVGTAIIDLYAKCRDMDQAVKEFLRMPIRNVVSWTTIISGFVQKDDSISAFHFFKEMRKVGEKINNYTITSVLTACTKPAMIKEAVQLHSWIFKTGFYLDSTVSSTLINMYSKIGVVDLSERVFREMESTQNLAMWAVMISAFAQSGSTGRAVELFQRMLQEGLRPDKFCSSSVLSIIDSLSLGRQIHCYILKIGLFTDISVGSSLFTMYSKCGSLEESYRVFEQMPDKDNVSWASMITGFSEHDHAEQAVQLFREMLLEEIRPDQMTLTAALTACSALHSLEKGKEVHGYALRARVGKEVLVGGALVNMYSKCGALVLARRVFDMMPQKDQFSCSSLVSGYAQNGYIEDALLLFHEIRMADLWIDSFTVSSVIGAVAILNSLDIGTQLHACVTKMGLNAEVSVGSSLVTMYSKCGSIDECHKVFEQIEKPDLISWTAMIVSYAQHGKGAEALKVYDLMRKEGIKPDSVTYVGVLSACSHNGMVEEGYSHLNSMAKEYGIEPSYYHYACMVDLLGRSGRLKEAERFINNMPIEPDALLWGILLAACKVHGDIELGRLAAKRVIELEPCEAGAYVTLSNICADMGWWEDVMKIRSLMEGTGVKKEPGWSSV</sequence>
<feature type="repeat" description="PPR" evidence="2">
    <location>
        <begin position="615"/>
        <end position="649"/>
    </location>
</feature>